<sequence length="56" mass="6412">MRTITSIHLQPQNESKTKKSILDADPEVQALMEMTGKVRQSEGLWEPVEEEEEADK</sequence>
<keyword evidence="2" id="KW-1185">Reference proteome</keyword>
<reference evidence="1 2" key="1">
    <citation type="submission" date="2019-01" db="EMBL/GenBank/DDBJ databases">
        <title>Draft Genome and Complete Hox-Cluster Characterization of the Sterlet Sturgeon (Acipenser ruthenus).</title>
        <authorList>
            <person name="Wei Q."/>
        </authorList>
    </citation>
    <scope>NUCLEOTIDE SEQUENCE [LARGE SCALE GENOMIC DNA]</scope>
    <source>
        <strain evidence="1">WHYD16114868_AA</strain>
        <tissue evidence="1">Blood</tissue>
    </source>
</reference>
<protein>
    <submittedName>
        <fullName evidence="1">TLD domain-containing protein 1</fullName>
    </submittedName>
</protein>
<dbReference type="EMBL" id="SCEB01215439">
    <property type="protein sequence ID" value="RXM29566.1"/>
    <property type="molecule type" value="Genomic_DNA"/>
</dbReference>
<evidence type="ECO:0000313" key="1">
    <source>
        <dbReference type="EMBL" id="RXM29566.1"/>
    </source>
</evidence>
<evidence type="ECO:0000313" key="2">
    <source>
        <dbReference type="Proteomes" id="UP000289886"/>
    </source>
</evidence>
<dbReference type="Proteomes" id="UP000289886">
    <property type="component" value="Unassembled WGS sequence"/>
</dbReference>
<name>A0A444U2Y0_ACIRT</name>
<organism evidence="1 2">
    <name type="scientific">Acipenser ruthenus</name>
    <name type="common">Sterlet sturgeon</name>
    <dbReference type="NCBI Taxonomy" id="7906"/>
    <lineage>
        <taxon>Eukaryota</taxon>
        <taxon>Metazoa</taxon>
        <taxon>Chordata</taxon>
        <taxon>Craniata</taxon>
        <taxon>Vertebrata</taxon>
        <taxon>Euteleostomi</taxon>
        <taxon>Actinopterygii</taxon>
        <taxon>Chondrostei</taxon>
        <taxon>Acipenseriformes</taxon>
        <taxon>Acipenseridae</taxon>
        <taxon>Acipenser</taxon>
    </lineage>
</organism>
<gene>
    <name evidence="1" type="ORF">EOD39_0484</name>
</gene>
<dbReference type="AlphaFoldDB" id="A0A444U2Y0"/>
<comment type="caution">
    <text evidence="1">The sequence shown here is derived from an EMBL/GenBank/DDBJ whole genome shotgun (WGS) entry which is preliminary data.</text>
</comment>
<accession>A0A444U2Y0</accession>
<proteinExistence type="predicted"/>